<accession>A0ABM0M5R1</accession>
<keyword evidence="2" id="KW-1133">Transmembrane helix</keyword>
<dbReference type="Pfam" id="PF00135">
    <property type="entry name" value="COesterase"/>
    <property type="match status" value="1"/>
</dbReference>
<organism evidence="4 5">
    <name type="scientific">Saccoglossus kowalevskii</name>
    <name type="common">Acorn worm</name>
    <dbReference type="NCBI Taxonomy" id="10224"/>
    <lineage>
        <taxon>Eukaryota</taxon>
        <taxon>Metazoa</taxon>
        <taxon>Hemichordata</taxon>
        <taxon>Enteropneusta</taxon>
        <taxon>Harrimaniidae</taxon>
        <taxon>Saccoglossus</taxon>
    </lineage>
</organism>
<evidence type="ECO:0000256" key="1">
    <source>
        <dbReference type="ARBA" id="ARBA00005964"/>
    </source>
</evidence>
<dbReference type="Proteomes" id="UP000694865">
    <property type="component" value="Unplaced"/>
</dbReference>
<name>A0ABM0M5R1_SACKO</name>
<proteinExistence type="inferred from homology"/>
<dbReference type="Gene3D" id="3.40.50.1820">
    <property type="entry name" value="alpha/beta hydrolase"/>
    <property type="match status" value="1"/>
</dbReference>
<evidence type="ECO:0000256" key="2">
    <source>
        <dbReference type="SAM" id="Phobius"/>
    </source>
</evidence>
<protein>
    <submittedName>
        <fullName evidence="5">Neuroligin-2-like</fullName>
    </submittedName>
</protein>
<feature type="non-terminal residue" evidence="5">
    <location>
        <position position="1"/>
    </location>
</feature>
<sequence>KINSTSVEKYPVIFFIQGGGFSVGTSMFIYSSEVLSTYNDVVVVTFNYRLQALGYLSTQDDVAPGNWGMWDQVAALKWVKQNIEYFNGDPDAITAYGQSAGAVSVGLHMLSPQSKGLFNQAITQSGSAHVNWAVKLPPYDPMDSTIELATKMDCPTGTSTEIIDCLRTKNAFDIVANAFTIMDYDQLGFMVVVDGPGNFLPDDPFSLMERGEYQKMPYMSGYTKSELAVSAMAGIEDPNSGITRQEFREKIMKLVTAKKYDSCSDVIHEDIARSMEFYYLPWEAPRDKIRLRDQYIKLESDADFVAGVHYSALGMLNDEDNPKYIYRFDYESESARYDDYVEVPHLEDLFYCFGRPHKRPLVDILPVPGFVKILERRWTDTDRVMADVSMALWTNFAKYGNPTPEGHSIPGINGTWDKYKAGSKGVFHINEQSAMNYDFDFHDVGYWYDYGAKVVESASNQCCDCQADQKAQE</sequence>
<dbReference type="RefSeq" id="XP_006815352.1">
    <property type="nucleotide sequence ID" value="XM_006815289.1"/>
</dbReference>
<dbReference type="InterPro" id="IPR029058">
    <property type="entry name" value="AB_hydrolase_fold"/>
</dbReference>
<feature type="domain" description="Carboxylesterase type B" evidence="3">
    <location>
        <begin position="8"/>
        <end position="438"/>
    </location>
</feature>
<keyword evidence="2" id="KW-0472">Membrane</keyword>
<dbReference type="GeneID" id="102805889"/>
<evidence type="ECO:0000313" key="4">
    <source>
        <dbReference type="Proteomes" id="UP000694865"/>
    </source>
</evidence>
<evidence type="ECO:0000313" key="5">
    <source>
        <dbReference type="RefSeq" id="XP_006815352.1"/>
    </source>
</evidence>
<dbReference type="PANTHER" id="PTHR43903">
    <property type="entry name" value="NEUROLIGIN"/>
    <property type="match status" value="1"/>
</dbReference>
<evidence type="ECO:0000259" key="3">
    <source>
        <dbReference type="Pfam" id="PF00135"/>
    </source>
</evidence>
<keyword evidence="4" id="KW-1185">Reference proteome</keyword>
<dbReference type="InterPro" id="IPR002018">
    <property type="entry name" value="CarbesteraseB"/>
</dbReference>
<feature type="transmembrane region" description="Helical" evidence="2">
    <location>
        <begin position="12"/>
        <end position="30"/>
    </location>
</feature>
<comment type="similarity">
    <text evidence="1">Belongs to the type-B carboxylesterase/lipase family.</text>
</comment>
<dbReference type="SUPFAM" id="SSF53474">
    <property type="entry name" value="alpha/beta-Hydrolases"/>
    <property type="match status" value="1"/>
</dbReference>
<keyword evidence="2" id="KW-0812">Transmembrane</keyword>
<dbReference type="InterPro" id="IPR051093">
    <property type="entry name" value="Neuroligin/BSAL"/>
</dbReference>
<gene>
    <name evidence="5" type="primary">LOC102805889</name>
</gene>
<reference evidence="5" key="1">
    <citation type="submission" date="2025-08" db="UniProtKB">
        <authorList>
            <consortium name="RefSeq"/>
        </authorList>
    </citation>
    <scope>IDENTIFICATION</scope>
    <source>
        <tissue evidence="5">Testes</tissue>
    </source>
</reference>